<evidence type="ECO:0000256" key="3">
    <source>
        <dbReference type="SAM" id="MobiDB-lite"/>
    </source>
</evidence>
<evidence type="ECO:0000313" key="6">
    <source>
        <dbReference type="Proteomes" id="UP001233172"/>
    </source>
</evidence>
<evidence type="ECO:0000256" key="1">
    <source>
        <dbReference type="ARBA" id="ARBA00004123"/>
    </source>
</evidence>
<dbReference type="EMBL" id="JASAOG010000134">
    <property type="protein sequence ID" value="KAK0048732.1"/>
    <property type="molecule type" value="Genomic_DNA"/>
</dbReference>
<feature type="non-terminal residue" evidence="5">
    <location>
        <position position="91"/>
    </location>
</feature>
<dbReference type="Pfam" id="PF09005">
    <property type="entry name" value="FUBP_C"/>
    <property type="match status" value="1"/>
</dbReference>
<accession>A0AAD8B660</accession>
<dbReference type="GO" id="GO:0003676">
    <property type="term" value="F:nucleic acid binding"/>
    <property type="evidence" value="ECO:0007669"/>
    <property type="project" value="InterPro"/>
</dbReference>
<evidence type="ECO:0000256" key="2">
    <source>
        <dbReference type="ARBA" id="ARBA00023242"/>
    </source>
</evidence>
<feature type="domain" description="Far upstream element-binding protein C-terminal" evidence="4">
    <location>
        <begin position="45"/>
        <end position="78"/>
    </location>
</feature>
<evidence type="ECO:0000259" key="4">
    <source>
        <dbReference type="Pfam" id="PF09005"/>
    </source>
</evidence>
<comment type="subcellular location">
    <subcellularLocation>
        <location evidence="1">Nucleus</location>
    </subcellularLocation>
</comment>
<sequence>KQPNDAYGQKAAQQPAAPQQSAAPQQQPMQQQQPAQTSYAQPTIDPQTGEPDYSQEWIEYYRSLGMIHEAQMVLQQVAANQAATQGGRPGQ</sequence>
<name>A0AAD8B660_BIOPF</name>
<keyword evidence="6" id="KW-1185">Reference proteome</keyword>
<dbReference type="AlphaFoldDB" id="A0AAD8B660"/>
<dbReference type="InterPro" id="IPR015096">
    <property type="entry name" value="FUBP_C"/>
</dbReference>
<comment type="caution">
    <text evidence="5">The sequence shown here is derived from an EMBL/GenBank/DDBJ whole genome shotgun (WGS) entry which is preliminary data.</text>
</comment>
<reference evidence="5" key="1">
    <citation type="journal article" date="2023" name="PLoS Negl. Trop. Dis.">
        <title>A genome sequence for Biomphalaria pfeifferi, the major vector snail for the human-infecting parasite Schistosoma mansoni.</title>
        <authorList>
            <person name="Bu L."/>
            <person name="Lu L."/>
            <person name="Laidemitt M.R."/>
            <person name="Zhang S.M."/>
            <person name="Mutuku M."/>
            <person name="Mkoji G."/>
            <person name="Steinauer M."/>
            <person name="Loker E.S."/>
        </authorList>
    </citation>
    <scope>NUCLEOTIDE SEQUENCE</scope>
    <source>
        <strain evidence="5">KasaAsao</strain>
    </source>
</reference>
<dbReference type="Proteomes" id="UP001233172">
    <property type="component" value="Unassembled WGS sequence"/>
</dbReference>
<evidence type="ECO:0000313" key="5">
    <source>
        <dbReference type="EMBL" id="KAK0048732.1"/>
    </source>
</evidence>
<protein>
    <submittedName>
        <fullName evidence="5">Far upstream element-binding protein 2-like isoform X3</fullName>
    </submittedName>
</protein>
<feature type="region of interest" description="Disordered" evidence="3">
    <location>
        <begin position="1"/>
        <end position="52"/>
    </location>
</feature>
<keyword evidence="2" id="KW-0539">Nucleus</keyword>
<feature type="compositionally biased region" description="Low complexity" evidence="3">
    <location>
        <begin position="9"/>
        <end position="42"/>
    </location>
</feature>
<reference evidence="5" key="2">
    <citation type="submission" date="2023-04" db="EMBL/GenBank/DDBJ databases">
        <authorList>
            <person name="Bu L."/>
            <person name="Lu L."/>
            <person name="Laidemitt M.R."/>
            <person name="Zhang S.M."/>
            <person name="Mutuku M."/>
            <person name="Mkoji G."/>
            <person name="Steinauer M."/>
            <person name="Loker E.S."/>
        </authorList>
    </citation>
    <scope>NUCLEOTIDE SEQUENCE</scope>
    <source>
        <strain evidence="5">KasaAsao</strain>
        <tissue evidence="5">Whole Snail</tissue>
    </source>
</reference>
<proteinExistence type="predicted"/>
<organism evidence="5 6">
    <name type="scientific">Biomphalaria pfeifferi</name>
    <name type="common">Bloodfluke planorb</name>
    <name type="synonym">Freshwater snail</name>
    <dbReference type="NCBI Taxonomy" id="112525"/>
    <lineage>
        <taxon>Eukaryota</taxon>
        <taxon>Metazoa</taxon>
        <taxon>Spiralia</taxon>
        <taxon>Lophotrochozoa</taxon>
        <taxon>Mollusca</taxon>
        <taxon>Gastropoda</taxon>
        <taxon>Heterobranchia</taxon>
        <taxon>Euthyneura</taxon>
        <taxon>Panpulmonata</taxon>
        <taxon>Hygrophila</taxon>
        <taxon>Lymnaeoidea</taxon>
        <taxon>Planorbidae</taxon>
        <taxon>Biomphalaria</taxon>
    </lineage>
</organism>
<dbReference type="GO" id="GO:0006355">
    <property type="term" value="P:regulation of DNA-templated transcription"/>
    <property type="evidence" value="ECO:0007669"/>
    <property type="project" value="InterPro"/>
</dbReference>
<dbReference type="GO" id="GO:0005634">
    <property type="term" value="C:nucleus"/>
    <property type="evidence" value="ECO:0007669"/>
    <property type="project" value="UniProtKB-SubCell"/>
</dbReference>
<gene>
    <name evidence="5" type="ORF">Bpfe_021841</name>
</gene>